<dbReference type="PANTHER" id="PTHR28136:SF1">
    <property type="entry name" value="NUCLEUS EXPORT PROTEIN BRL1"/>
    <property type="match status" value="1"/>
</dbReference>
<dbReference type="AlphaFoldDB" id="A0A1B9GW28"/>
<evidence type="ECO:0000256" key="2">
    <source>
        <dbReference type="SAM" id="Phobius"/>
    </source>
</evidence>
<reference evidence="4 5" key="1">
    <citation type="submission" date="2013-07" db="EMBL/GenBank/DDBJ databases">
        <title>The Genome Sequence of Cryptococcus heveanensis BCC8398.</title>
        <authorList>
            <consortium name="The Broad Institute Genome Sequencing Platform"/>
            <person name="Cuomo C."/>
            <person name="Litvintseva A."/>
            <person name="Chen Y."/>
            <person name="Heitman J."/>
            <person name="Sun S."/>
            <person name="Springer D."/>
            <person name="Dromer F."/>
            <person name="Young S.K."/>
            <person name="Zeng Q."/>
            <person name="Gargeya S."/>
            <person name="Fitzgerald M."/>
            <person name="Abouelleil A."/>
            <person name="Alvarado L."/>
            <person name="Berlin A.M."/>
            <person name="Chapman S.B."/>
            <person name="Dewar J."/>
            <person name="Goldberg J."/>
            <person name="Griggs A."/>
            <person name="Gujja S."/>
            <person name="Hansen M."/>
            <person name="Howarth C."/>
            <person name="Imamovic A."/>
            <person name="Larimer J."/>
            <person name="McCowan C."/>
            <person name="Murphy C."/>
            <person name="Pearson M."/>
            <person name="Priest M."/>
            <person name="Roberts A."/>
            <person name="Saif S."/>
            <person name="Shea T."/>
            <person name="Sykes S."/>
            <person name="Wortman J."/>
            <person name="Nusbaum C."/>
            <person name="Birren B."/>
        </authorList>
    </citation>
    <scope>NUCLEOTIDE SEQUENCE [LARGE SCALE GENOMIC DNA]</scope>
    <source>
        <strain evidence="4 5">BCC8398</strain>
    </source>
</reference>
<keyword evidence="2" id="KW-0472">Membrane</keyword>
<dbReference type="GO" id="GO:0006998">
    <property type="term" value="P:nuclear envelope organization"/>
    <property type="evidence" value="ECO:0007669"/>
    <property type="project" value="InterPro"/>
</dbReference>
<dbReference type="InterPro" id="IPR018767">
    <property type="entry name" value="Brl1/Brr6_dom"/>
</dbReference>
<feature type="region of interest" description="Disordered" evidence="1">
    <location>
        <begin position="91"/>
        <end position="217"/>
    </location>
</feature>
<accession>A0A1B9GW28</accession>
<dbReference type="OrthoDB" id="5961at2759"/>
<dbReference type="GO" id="GO:0031965">
    <property type="term" value="C:nuclear membrane"/>
    <property type="evidence" value="ECO:0007669"/>
    <property type="project" value="InterPro"/>
</dbReference>
<feature type="transmembrane region" description="Helical" evidence="2">
    <location>
        <begin position="264"/>
        <end position="288"/>
    </location>
</feature>
<protein>
    <submittedName>
        <fullName evidence="4">Nuclear membrane protein</fullName>
    </submittedName>
</protein>
<dbReference type="PANTHER" id="PTHR28136">
    <property type="entry name" value="NUCLEUS EXPORT PROTEIN BRR6"/>
    <property type="match status" value="1"/>
</dbReference>
<dbReference type="Proteomes" id="UP000092666">
    <property type="component" value="Unassembled WGS sequence"/>
</dbReference>
<evidence type="ECO:0000259" key="3">
    <source>
        <dbReference type="SMART" id="SM01042"/>
    </source>
</evidence>
<name>A0A1B9GW28_9TREE</name>
<feature type="compositionally biased region" description="Basic and acidic residues" evidence="1">
    <location>
        <begin position="181"/>
        <end position="191"/>
    </location>
</feature>
<dbReference type="SMART" id="SM01042">
    <property type="entry name" value="Brr6_like_C_C"/>
    <property type="match status" value="1"/>
</dbReference>
<dbReference type="EMBL" id="KI669500">
    <property type="protein sequence ID" value="OCF35221.1"/>
    <property type="molecule type" value="Genomic_DNA"/>
</dbReference>
<evidence type="ECO:0000313" key="5">
    <source>
        <dbReference type="Proteomes" id="UP000092666"/>
    </source>
</evidence>
<gene>
    <name evidence="4" type="ORF">I316_03264</name>
</gene>
<evidence type="ECO:0000313" key="4">
    <source>
        <dbReference type="EMBL" id="OCF35221.1"/>
    </source>
</evidence>
<feature type="compositionally biased region" description="Basic and acidic residues" evidence="1">
    <location>
        <begin position="208"/>
        <end position="217"/>
    </location>
</feature>
<proteinExistence type="predicted"/>
<dbReference type="Pfam" id="PF10104">
    <property type="entry name" value="Brr6_like_C_C"/>
    <property type="match status" value="1"/>
</dbReference>
<feature type="region of interest" description="Disordered" evidence="1">
    <location>
        <begin position="1"/>
        <end position="21"/>
    </location>
</feature>
<sequence length="473" mass="52259">MDEDSYVYEPRDKSGPMDIDSSYDTTRLDAFNLVGMADDGPARKRLHSELDRAVPFHPYPQAGFAHFNSANQNSAPLLLAALNTPRKAPAYDPSQWYNSNAPAPRTPGGMGGGAGVGSSSYSMQDVEMDSPARNLGPANTPKGGDQDAPASRKGKEASVVDEDTEEKENRTQSAAQASASEDGKADKEQPRKFAKGAVTRTNKKRERARKEKESAKIDGENTDVALRHSNSAAPTWSKSEHHYNVHMTPPALRHSEIPALLLGYLQFIVNASIVLFCLYLGVLLVMTVQRDVKDKMREYSVEILQEIAECTNLYLTNRCDPTFRVPAMEAPCKAWEACMNKDPTTIGRINIVAETFAGVINSFVEPISWKTMSFTLVTLSFLIILTNSALFNLRAKASHPDPATLQSHQPANGFWPPQSHFMPQLPPHMPHPQAHMLESTHHLPHQTPYKGVGGGDETRQIGWQGEEKKKGWW</sequence>
<dbReference type="InterPro" id="IPR040202">
    <property type="entry name" value="Brl1/Brr6"/>
</dbReference>
<dbReference type="GO" id="GO:0055088">
    <property type="term" value="P:lipid homeostasis"/>
    <property type="evidence" value="ECO:0007669"/>
    <property type="project" value="InterPro"/>
</dbReference>
<feature type="domain" description="Brl1/Brr6" evidence="3">
    <location>
        <begin position="261"/>
        <end position="394"/>
    </location>
</feature>
<keyword evidence="2" id="KW-0812">Transmembrane</keyword>
<organism evidence="4 5">
    <name type="scientific">Kwoniella heveanensis BCC8398</name>
    <dbReference type="NCBI Taxonomy" id="1296120"/>
    <lineage>
        <taxon>Eukaryota</taxon>
        <taxon>Fungi</taxon>
        <taxon>Dikarya</taxon>
        <taxon>Basidiomycota</taxon>
        <taxon>Agaricomycotina</taxon>
        <taxon>Tremellomycetes</taxon>
        <taxon>Tremellales</taxon>
        <taxon>Cryptococcaceae</taxon>
        <taxon>Kwoniella</taxon>
    </lineage>
</organism>
<evidence type="ECO:0000256" key="1">
    <source>
        <dbReference type="SAM" id="MobiDB-lite"/>
    </source>
</evidence>
<reference evidence="5" key="2">
    <citation type="submission" date="2013-12" db="EMBL/GenBank/DDBJ databases">
        <title>Evolution of pathogenesis and genome organization in the Tremellales.</title>
        <authorList>
            <person name="Cuomo C."/>
            <person name="Litvintseva A."/>
            <person name="Heitman J."/>
            <person name="Chen Y."/>
            <person name="Sun S."/>
            <person name="Springer D."/>
            <person name="Dromer F."/>
            <person name="Young S."/>
            <person name="Zeng Q."/>
            <person name="Chapman S."/>
            <person name="Gujja S."/>
            <person name="Saif S."/>
            <person name="Birren B."/>
        </authorList>
    </citation>
    <scope>NUCLEOTIDE SEQUENCE [LARGE SCALE GENOMIC DNA]</scope>
    <source>
        <strain evidence="5">BCC8398</strain>
    </source>
</reference>
<keyword evidence="5" id="KW-1185">Reference proteome</keyword>
<keyword evidence="2" id="KW-1133">Transmembrane helix</keyword>